<feature type="transmembrane region" description="Helical" evidence="5">
    <location>
        <begin position="418"/>
        <end position="443"/>
    </location>
</feature>
<dbReference type="FunFam" id="1.20.1250.20:FF:000249">
    <property type="entry name" value="facilitated trehalose transporter Tret1"/>
    <property type="match status" value="1"/>
</dbReference>
<dbReference type="InterPro" id="IPR020846">
    <property type="entry name" value="MFS_dom"/>
</dbReference>
<feature type="transmembrane region" description="Helical" evidence="5">
    <location>
        <begin position="105"/>
        <end position="125"/>
    </location>
</feature>
<sequence length="530" mass="59076">MDGYKAKEFTKSEVIPSATETSLLQNDNTDCLLTPLSSNHGDADKSTEFEDSEPSFKDAFYQIIVCCIVSFTVLQAGFVMAFSSVFLEQLDVDTNYDLNKEENSWIASLPVLTTPIGSLICGPLMDKVGRKAGILVSCFTSFIGWILLLFVTPQLYMPLIVLARILGGLGGGMTTIALIYIPEVCHEKYRPMMLGTNSMLVSLGILLVTITGYFMKWKMMAFEFCIVILVNMIVLWIYMPESPVWLLTIKKNREQAESTLRLLNPNEKVFDAQLTCLNKLARSRTEGPPDENGTPLSKKLKLLLHVFFSPPAKQPLLILIGLLFLQQTCGGYTIIVYTIQVFKKLGTDFEGGLDEYTALLLMGVLRFVFSIITAAASQIIGRRPLLLFSALGMALSSIAVPLYNYIEVGNSSKLADVQWPVIFALVFVSFTALGIMNIPWSLIGELLPTNIRGTASGFLVALAYTSMFFLVKLYPYLLDTFDINKLFLIQGVLCIFTALYVYIFVPETLGKSLHSIQEHFYSKRERTAKC</sequence>
<feature type="transmembrane region" description="Helical" evidence="5">
    <location>
        <begin position="59"/>
        <end position="85"/>
    </location>
</feature>
<dbReference type="PROSITE" id="PS50850">
    <property type="entry name" value="MFS"/>
    <property type="match status" value="1"/>
</dbReference>
<dbReference type="GO" id="GO:0022857">
    <property type="term" value="F:transmembrane transporter activity"/>
    <property type="evidence" value="ECO:0007669"/>
    <property type="project" value="InterPro"/>
</dbReference>
<feature type="transmembrane region" description="Helical" evidence="5">
    <location>
        <begin position="193"/>
        <end position="214"/>
    </location>
</feature>
<feature type="transmembrane region" description="Helical" evidence="5">
    <location>
        <begin position="455"/>
        <end position="474"/>
    </location>
</feature>
<feature type="transmembrane region" description="Helical" evidence="5">
    <location>
        <begin position="220"/>
        <end position="239"/>
    </location>
</feature>
<evidence type="ECO:0000256" key="3">
    <source>
        <dbReference type="ARBA" id="ARBA00022989"/>
    </source>
</evidence>
<dbReference type="Pfam" id="PF00083">
    <property type="entry name" value="Sugar_tr"/>
    <property type="match status" value="1"/>
</dbReference>
<reference evidence="7" key="1">
    <citation type="submission" date="2011-06" db="EMBL/GenBank/DDBJ databases">
        <title>Laodelphax striatellus sugar transporter.</title>
        <authorList>
            <person name="He X.-T."/>
            <person name="Dong S.-L."/>
        </authorList>
    </citation>
    <scope>NUCLEOTIDE SEQUENCE</scope>
</reference>
<keyword evidence="3 5" id="KW-1133">Transmembrane helix</keyword>
<dbReference type="EMBL" id="JN050856">
    <property type="protein sequence ID" value="AEJ38226.1"/>
    <property type="molecule type" value="mRNA"/>
</dbReference>
<evidence type="ECO:0000259" key="6">
    <source>
        <dbReference type="PROSITE" id="PS50850"/>
    </source>
</evidence>
<dbReference type="PANTHER" id="PTHR48021:SF32">
    <property type="entry name" value="FACILITATED TREHALOSE TRANSPORTER TRET1-2 HOMOLOG-LIKE PROTEIN"/>
    <property type="match status" value="1"/>
</dbReference>
<dbReference type="Gene3D" id="1.20.1250.20">
    <property type="entry name" value="MFS general substrate transporter like domains"/>
    <property type="match status" value="2"/>
</dbReference>
<evidence type="ECO:0000256" key="2">
    <source>
        <dbReference type="ARBA" id="ARBA00022692"/>
    </source>
</evidence>
<feature type="transmembrane region" description="Helical" evidence="5">
    <location>
        <begin position="486"/>
        <end position="505"/>
    </location>
</feature>
<evidence type="ECO:0000256" key="4">
    <source>
        <dbReference type="ARBA" id="ARBA00023136"/>
    </source>
</evidence>
<protein>
    <submittedName>
        <fullName evidence="7">Sugar transporter</fullName>
    </submittedName>
</protein>
<feature type="transmembrane region" description="Helical" evidence="5">
    <location>
        <begin position="157"/>
        <end position="181"/>
    </location>
</feature>
<dbReference type="InterPro" id="IPR005828">
    <property type="entry name" value="MFS_sugar_transport-like"/>
</dbReference>
<feature type="transmembrane region" description="Helical" evidence="5">
    <location>
        <begin position="359"/>
        <end position="380"/>
    </location>
</feature>
<comment type="subcellular location">
    <subcellularLocation>
        <location evidence="1">Membrane</location>
        <topology evidence="1">Multi-pass membrane protein</topology>
    </subcellularLocation>
</comment>
<dbReference type="InterPro" id="IPR036259">
    <property type="entry name" value="MFS_trans_sf"/>
</dbReference>
<feature type="transmembrane region" description="Helical" evidence="5">
    <location>
        <begin position="385"/>
        <end position="406"/>
    </location>
</feature>
<evidence type="ECO:0000256" key="1">
    <source>
        <dbReference type="ARBA" id="ARBA00004141"/>
    </source>
</evidence>
<organism evidence="7">
    <name type="scientific">Laodelphax striatellus</name>
    <name type="common">Small brown planthopper</name>
    <name type="synonym">Delphax striatella</name>
    <dbReference type="NCBI Taxonomy" id="195883"/>
    <lineage>
        <taxon>Eukaryota</taxon>
        <taxon>Metazoa</taxon>
        <taxon>Ecdysozoa</taxon>
        <taxon>Arthropoda</taxon>
        <taxon>Hexapoda</taxon>
        <taxon>Insecta</taxon>
        <taxon>Pterygota</taxon>
        <taxon>Neoptera</taxon>
        <taxon>Paraneoptera</taxon>
        <taxon>Hemiptera</taxon>
        <taxon>Auchenorrhyncha</taxon>
        <taxon>Fulgoroidea</taxon>
        <taxon>Delphacidae</taxon>
        <taxon>Criomorphinae</taxon>
        <taxon>Laodelphax</taxon>
    </lineage>
</organism>
<dbReference type="GO" id="GO:0016020">
    <property type="term" value="C:membrane"/>
    <property type="evidence" value="ECO:0007669"/>
    <property type="project" value="UniProtKB-SubCell"/>
</dbReference>
<dbReference type="AlphaFoldDB" id="G1EC64"/>
<evidence type="ECO:0000256" key="5">
    <source>
        <dbReference type="SAM" id="Phobius"/>
    </source>
</evidence>
<accession>G1EC64</accession>
<proteinExistence type="evidence at transcript level"/>
<keyword evidence="7" id="KW-0813">Transport</keyword>
<keyword evidence="4 5" id="KW-0472">Membrane</keyword>
<dbReference type="SUPFAM" id="SSF103473">
    <property type="entry name" value="MFS general substrate transporter"/>
    <property type="match status" value="1"/>
</dbReference>
<dbReference type="PANTHER" id="PTHR48021">
    <property type="match status" value="1"/>
</dbReference>
<dbReference type="InterPro" id="IPR050549">
    <property type="entry name" value="MFS_Trehalose_Transporter"/>
</dbReference>
<feature type="transmembrane region" description="Helical" evidence="5">
    <location>
        <begin position="316"/>
        <end position="339"/>
    </location>
</feature>
<feature type="transmembrane region" description="Helical" evidence="5">
    <location>
        <begin position="132"/>
        <end position="151"/>
    </location>
</feature>
<evidence type="ECO:0000313" key="7">
    <source>
        <dbReference type="EMBL" id="AEJ38226.1"/>
    </source>
</evidence>
<keyword evidence="7" id="KW-0762">Sugar transport</keyword>
<name>G1EC64_LAOST</name>
<feature type="domain" description="Major facilitator superfamily (MFS) profile" evidence="6">
    <location>
        <begin position="65"/>
        <end position="509"/>
    </location>
</feature>
<keyword evidence="2 5" id="KW-0812">Transmembrane</keyword>